<comment type="caution">
    <text evidence="2">The sequence shown here is derived from an EMBL/GenBank/DDBJ whole genome shotgun (WGS) entry which is preliminary data.</text>
</comment>
<evidence type="ECO:0000313" key="2">
    <source>
        <dbReference type="EMBL" id="MBD2595953.1"/>
    </source>
</evidence>
<keyword evidence="3" id="KW-1185">Reference proteome</keyword>
<gene>
    <name evidence="2" type="ORF">H6G74_16695</name>
</gene>
<dbReference type="InterPro" id="IPR041664">
    <property type="entry name" value="AAA_16"/>
</dbReference>
<proteinExistence type="predicted"/>
<sequence length="184" mass="21336">MDNFLTGNQNGEIHLKLTQFKEYAVLHPQLARVDMLLMRAIREPAGFAHVLVYGPSGVGKTTMIRQIAKRLNENIPEQLPGVSNSLSYRNGSGPPMPLLLLETRPSDGGVFNRADYYRTALCYRWVWVRPLYQKRLWIYPRAGRLRLHRPLNLTNQRQKQNGLVKSLHPRTMMKRLLRHQAKLL</sequence>
<reference evidence="2 3" key="1">
    <citation type="journal article" date="2020" name="ISME J.">
        <title>Comparative genomics reveals insights into cyanobacterial evolution and habitat adaptation.</title>
        <authorList>
            <person name="Chen M.Y."/>
            <person name="Teng W.K."/>
            <person name="Zhao L."/>
            <person name="Hu C.X."/>
            <person name="Zhou Y.K."/>
            <person name="Han B.P."/>
            <person name="Song L.R."/>
            <person name="Shu W.S."/>
        </authorList>
    </citation>
    <scope>NUCLEOTIDE SEQUENCE [LARGE SCALE GENOMIC DNA]</scope>
    <source>
        <strain evidence="2 3">FACHB-130</strain>
    </source>
</reference>
<dbReference type="Proteomes" id="UP000603457">
    <property type="component" value="Unassembled WGS sequence"/>
</dbReference>
<accession>A0ABR8FXW8</accession>
<name>A0ABR8FXW8_9NOSO</name>
<dbReference type="Gene3D" id="3.40.50.300">
    <property type="entry name" value="P-loop containing nucleotide triphosphate hydrolases"/>
    <property type="match status" value="1"/>
</dbReference>
<keyword evidence="2" id="KW-0067">ATP-binding</keyword>
<organism evidence="2 3">
    <name type="scientific">Nostoc spongiaeforme FACHB-130</name>
    <dbReference type="NCBI Taxonomy" id="1357510"/>
    <lineage>
        <taxon>Bacteria</taxon>
        <taxon>Bacillati</taxon>
        <taxon>Cyanobacteriota</taxon>
        <taxon>Cyanophyceae</taxon>
        <taxon>Nostocales</taxon>
        <taxon>Nostocaceae</taxon>
        <taxon>Nostoc</taxon>
    </lineage>
</organism>
<evidence type="ECO:0000259" key="1">
    <source>
        <dbReference type="Pfam" id="PF13191"/>
    </source>
</evidence>
<dbReference type="InterPro" id="IPR027417">
    <property type="entry name" value="P-loop_NTPase"/>
</dbReference>
<evidence type="ECO:0000313" key="3">
    <source>
        <dbReference type="Proteomes" id="UP000603457"/>
    </source>
</evidence>
<feature type="domain" description="Orc1-like AAA ATPase" evidence="1">
    <location>
        <begin position="29"/>
        <end position="78"/>
    </location>
</feature>
<dbReference type="Pfam" id="PF13191">
    <property type="entry name" value="AAA_16"/>
    <property type="match status" value="1"/>
</dbReference>
<dbReference type="GO" id="GO:0005524">
    <property type="term" value="F:ATP binding"/>
    <property type="evidence" value="ECO:0007669"/>
    <property type="project" value="UniProtKB-KW"/>
</dbReference>
<dbReference type="EMBL" id="JACJTB010000021">
    <property type="protein sequence ID" value="MBD2595953.1"/>
    <property type="molecule type" value="Genomic_DNA"/>
</dbReference>
<keyword evidence="2" id="KW-0547">Nucleotide-binding</keyword>
<protein>
    <submittedName>
        <fullName evidence="2">ATP-binding protein</fullName>
    </submittedName>
</protein>
<dbReference type="RefSeq" id="WP_190968720.1">
    <property type="nucleotide sequence ID" value="NZ_JACJTB010000021.1"/>
</dbReference>
<dbReference type="SUPFAM" id="SSF52540">
    <property type="entry name" value="P-loop containing nucleoside triphosphate hydrolases"/>
    <property type="match status" value="2"/>
</dbReference>